<keyword evidence="1" id="KW-0732">Signal</keyword>
<evidence type="ECO:0000313" key="2">
    <source>
        <dbReference type="EMBL" id="MDD1781181.1"/>
    </source>
</evidence>
<proteinExistence type="predicted"/>
<dbReference type="RefSeq" id="WP_274141534.1">
    <property type="nucleotide sequence ID" value="NZ_JAJUBB010000004.1"/>
</dbReference>
<reference evidence="2" key="1">
    <citation type="submission" date="2021-12" db="EMBL/GenBank/DDBJ databases">
        <title>Enterovibrio ZSDZ35 sp. nov. and Enterovibrio ZSDZ42 sp. nov., isolated from coastal seawater in Qingdao.</title>
        <authorList>
            <person name="Zhang P."/>
        </authorList>
    </citation>
    <scope>NUCLEOTIDE SEQUENCE</scope>
    <source>
        <strain evidence="2">ZSDZ35</strain>
    </source>
</reference>
<sequence>MFRNTLPRWAVLALLVASPITTGATLAISDSDKQFGHSDYYGPLTPTQVFSLMQSVDALVTHYATHQFPERSAWLPTRQITVENYRPEDVFVALSRLSDLVDQLALKHKVRPTHRIERERDLAIPAEVFLQAGECLDTLALVMNSLSPDEVFGDFYANNSDSKKQNKTPSDVFALVDLIVRKLNTLLSEERSTDE</sequence>
<organism evidence="2 3">
    <name type="scientific">Enterovibrio qingdaonensis</name>
    <dbReference type="NCBI Taxonomy" id="2899818"/>
    <lineage>
        <taxon>Bacteria</taxon>
        <taxon>Pseudomonadati</taxon>
        <taxon>Pseudomonadota</taxon>
        <taxon>Gammaproteobacteria</taxon>
        <taxon>Vibrionales</taxon>
        <taxon>Vibrionaceae</taxon>
        <taxon>Enterovibrio</taxon>
    </lineage>
</organism>
<evidence type="ECO:0000256" key="1">
    <source>
        <dbReference type="SAM" id="SignalP"/>
    </source>
</evidence>
<dbReference type="Proteomes" id="UP001149821">
    <property type="component" value="Unassembled WGS sequence"/>
</dbReference>
<accession>A0ABT5QJL3</accession>
<gene>
    <name evidence="2" type="ORF">LRP49_08175</name>
</gene>
<comment type="caution">
    <text evidence="2">The sequence shown here is derived from an EMBL/GenBank/DDBJ whole genome shotgun (WGS) entry which is preliminary data.</text>
</comment>
<protein>
    <submittedName>
        <fullName evidence="2">Uncharacterized protein</fullName>
    </submittedName>
</protein>
<evidence type="ECO:0000313" key="3">
    <source>
        <dbReference type="Proteomes" id="UP001149821"/>
    </source>
</evidence>
<feature type="signal peptide" evidence="1">
    <location>
        <begin position="1"/>
        <end position="23"/>
    </location>
</feature>
<dbReference type="EMBL" id="JAJUBB010000004">
    <property type="protein sequence ID" value="MDD1781181.1"/>
    <property type="molecule type" value="Genomic_DNA"/>
</dbReference>
<keyword evidence="3" id="KW-1185">Reference proteome</keyword>
<name>A0ABT5QJL3_9GAMM</name>
<feature type="chain" id="PRO_5045606642" evidence="1">
    <location>
        <begin position="24"/>
        <end position="195"/>
    </location>
</feature>